<proteinExistence type="predicted"/>
<gene>
    <name evidence="1" type="ORF">HJG60_008873</name>
</gene>
<evidence type="ECO:0000313" key="2">
    <source>
        <dbReference type="Proteomes" id="UP000664940"/>
    </source>
</evidence>
<evidence type="ECO:0000313" key="1">
    <source>
        <dbReference type="EMBL" id="KAF6081872.1"/>
    </source>
</evidence>
<dbReference type="Proteomes" id="UP000664940">
    <property type="component" value="Unassembled WGS sequence"/>
</dbReference>
<comment type="caution">
    <text evidence="1">The sequence shown here is derived from an EMBL/GenBank/DDBJ whole genome shotgun (WGS) entry which is preliminary data.</text>
</comment>
<dbReference type="EMBL" id="JABVXQ010000013">
    <property type="protein sequence ID" value="KAF6081872.1"/>
    <property type="molecule type" value="Genomic_DNA"/>
</dbReference>
<dbReference type="AlphaFoldDB" id="A0A833YWM5"/>
<protein>
    <submittedName>
        <fullName evidence="1">Uncharacterized protein</fullName>
    </submittedName>
</protein>
<accession>A0A833YWM5</accession>
<sequence>MTTAPHPAPPPLSRRPRLDCNSLSSWPPVQTWATDHPTLRSLCKNCPFESGCLLPAPALQPPLLCRPTLGEGGILAFCAGEQQEHVKGGPGLAPHLHVRKWRPQTCNEDTELSNMSASHLCHNHTPGTLGLGLPGLLPDGTSGAFGPSEKDS</sequence>
<organism evidence="1 2">
    <name type="scientific">Phyllostomus discolor</name>
    <name type="common">pale spear-nosed bat</name>
    <dbReference type="NCBI Taxonomy" id="89673"/>
    <lineage>
        <taxon>Eukaryota</taxon>
        <taxon>Metazoa</taxon>
        <taxon>Chordata</taxon>
        <taxon>Craniata</taxon>
        <taxon>Vertebrata</taxon>
        <taxon>Euteleostomi</taxon>
        <taxon>Mammalia</taxon>
        <taxon>Eutheria</taxon>
        <taxon>Laurasiatheria</taxon>
        <taxon>Chiroptera</taxon>
        <taxon>Yangochiroptera</taxon>
        <taxon>Phyllostomidae</taxon>
        <taxon>Phyllostominae</taxon>
        <taxon>Phyllostomus</taxon>
    </lineage>
</organism>
<reference evidence="1 2" key="1">
    <citation type="journal article" date="2020" name="Nature">
        <title>Six reference-quality genomes reveal evolution of bat adaptations.</title>
        <authorList>
            <person name="Jebb D."/>
            <person name="Huang Z."/>
            <person name="Pippel M."/>
            <person name="Hughes G.M."/>
            <person name="Lavrichenko K."/>
            <person name="Devanna P."/>
            <person name="Winkler S."/>
            <person name="Jermiin L.S."/>
            <person name="Skirmuntt E.C."/>
            <person name="Katzourakis A."/>
            <person name="Burkitt-Gray L."/>
            <person name="Ray D.A."/>
            <person name="Sullivan K.A.M."/>
            <person name="Roscito J.G."/>
            <person name="Kirilenko B.M."/>
            <person name="Davalos L.M."/>
            <person name="Corthals A.P."/>
            <person name="Power M.L."/>
            <person name="Jones G."/>
            <person name="Ransome R.D."/>
            <person name="Dechmann D.K.N."/>
            <person name="Locatelli A.G."/>
            <person name="Puechmaille S.J."/>
            <person name="Fedrigo O."/>
            <person name="Jarvis E.D."/>
            <person name="Hiller M."/>
            <person name="Vernes S.C."/>
            <person name="Myers E.W."/>
            <person name="Teeling E.C."/>
        </authorList>
    </citation>
    <scope>NUCLEOTIDE SEQUENCE [LARGE SCALE GENOMIC DNA]</scope>
    <source>
        <strain evidence="1">Bat1K_MPI-CBG_1</strain>
    </source>
</reference>
<name>A0A833YWM5_9CHIR</name>